<reference evidence="2 3" key="1">
    <citation type="journal article" date="2014" name="PLoS Genet.">
        <title>Analysis of the Phlebiopsis gigantea genome, transcriptome and secretome provides insight into its pioneer colonization strategies of wood.</title>
        <authorList>
            <person name="Hori C."/>
            <person name="Ishida T."/>
            <person name="Igarashi K."/>
            <person name="Samejima M."/>
            <person name="Suzuki H."/>
            <person name="Master E."/>
            <person name="Ferreira P."/>
            <person name="Ruiz-Duenas F.J."/>
            <person name="Held B."/>
            <person name="Canessa P."/>
            <person name="Larrondo L.F."/>
            <person name="Schmoll M."/>
            <person name="Druzhinina I.S."/>
            <person name="Kubicek C.P."/>
            <person name="Gaskell J.A."/>
            <person name="Kersten P."/>
            <person name="St John F."/>
            <person name="Glasner J."/>
            <person name="Sabat G."/>
            <person name="Splinter BonDurant S."/>
            <person name="Syed K."/>
            <person name="Yadav J."/>
            <person name="Mgbeahuruike A.C."/>
            <person name="Kovalchuk A."/>
            <person name="Asiegbu F.O."/>
            <person name="Lackner G."/>
            <person name="Hoffmeister D."/>
            <person name="Rencoret J."/>
            <person name="Gutierrez A."/>
            <person name="Sun H."/>
            <person name="Lindquist E."/>
            <person name="Barry K."/>
            <person name="Riley R."/>
            <person name="Grigoriev I.V."/>
            <person name="Henrissat B."/>
            <person name="Kues U."/>
            <person name="Berka R.M."/>
            <person name="Martinez A.T."/>
            <person name="Covert S.F."/>
            <person name="Blanchette R.A."/>
            <person name="Cullen D."/>
        </authorList>
    </citation>
    <scope>NUCLEOTIDE SEQUENCE [LARGE SCALE GENOMIC DNA]</scope>
    <source>
        <strain evidence="2 3">11061_1 CR5-6</strain>
    </source>
</reference>
<dbReference type="EMBL" id="KN840592">
    <property type="protein sequence ID" value="KIP03976.1"/>
    <property type="molecule type" value="Genomic_DNA"/>
</dbReference>
<evidence type="ECO:0000313" key="3">
    <source>
        <dbReference type="Proteomes" id="UP000053257"/>
    </source>
</evidence>
<proteinExistence type="predicted"/>
<sequence length="207" mass="22547">MENIAFQHTVDDMRQNLLPAWPHGVASEMHRDNLWRATFNGTPWASAGTDLIMCPSKLIFMKTSRESTPFLFSVAVSQSGSKYSFLDAPPHLVQSLSNNLRSMFPRKIASDRASEDGIFVIEVRKGGSGSPLAPDVDRSVLSAFVLGYFNSVGFKLDGSIPLGKTTPLGFGSRKELWVFRALQTRSGSASGHNSVNGQSSAHGHGEY</sequence>
<accession>A0A0C3RTG2</accession>
<dbReference type="OrthoDB" id="3255427at2759"/>
<name>A0A0C3RTG2_PHLG1</name>
<protein>
    <submittedName>
        <fullName evidence="2">Uncharacterized protein</fullName>
    </submittedName>
</protein>
<evidence type="ECO:0000313" key="2">
    <source>
        <dbReference type="EMBL" id="KIP03976.1"/>
    </source>
</evidence>
<feature type="compositionally biased region" description="Polar residues" evidence="1">
    <location>
        <begin position="187"/>
        <end position="201"/>
    </location>
</feature>
<feature type="region of interest" description="Disordered" evidence="1">
    <location>
        <begin position="187"/>
        <end position="207"/>
    </location>
</feature>
<keyword evidence="3" id="KW-1185">Reference proteome</keyword>
<gene>
    <name evidence="2" type="ORF">PHLGIDRAFT_76745</name>
</gene>
<organism evidence="2 3">
    <name type="scientific">Phlebiopsis gigantea (strain 11061_1 CR5-6)</name>
    <name type="common">White-rot fungus</name>
    <name type="synonym">Peniophora gigantea</name>
    <dbReference type="NCBI Taxonomy" id="745531"/>
    <lineage>
        <taxon>Eukaryota</taxon>
        <taxon>Fungi</taxon>
        <taxon>Dikarya</taxon>
        <taxon>Basidiomycota</taxon>
        <taxon>Agaricomycotina</taxon>
        <taxon>Agaricomycetes</taxon>
        <taxon>Polyporales</taxon>
        <taxon>Phanerochaetaceae</taxon>
        <taxon>Phlebiopsis</taxon>
    </lineage>
</organism>
<evidence type="ECO:0000256" key="1">
    <source>
        <dbReference type="SAM" id="MobiDB-lite"/>
    </source>
</evidence>
<dbReference type="HOGENOM" id="CLU_1326813_0_0_1"/>
<dbReference type="AlphaFoldDB" id="A0A0C3RTG2"/>
<dbReference type="Proteomes" id="UP000053257">
    <property type="component" value="Unassembled WGS sequence"/>
</dbReference>